<keyword evidence="5 8" id="KW-1133">Transmembrane helix</keyword>
<evidence type="ECO:0000256" key="6">
    <source>
        <dbReference type="ARBA" id="ARBA00023136"/>
    </source>
</evidence>
<accession>A0ABT2JIV8</accession>
<feature type="domain" description="CNNM transmembrane" evidence="11">
    <location>
        <begin position="2"/>
        <end position="204"/>
    </location>
</feature>
<feature type="domain" description="CBS" evidence="10">
    <location>
        <begin position="279"/>
        <end position="337"/>
    </location>
</feature>
<dbReference type="PANTHER" id="PTHR43099">
    <property type="entry name" value="UPF0053 PROTEIN YRKA"/>
    <property type="match status" value="1"/>
</dbReference>
<evidence type="ECO:0000256" key="1">
    <source>
        <dbReference type="ARBA" id="ARBA00004651"/>
    </source>
</evidence>
<dbReference type="SMART" id="SM00116">
    <property type="entry name" value="CBS"/>
    <property type="match status" value="2"/>
</dbReference>
<dbReference type="RefSeq" id="WP_260195598.1">
    <property type="nucleotide sequence ID" value="NZ_JAFFZE010000027.1"/>
</dbReference>
<evidence type="ECO:0000256" key="3">
    <source>
        <dbReference type="ARBA" id="ARBA00022692"/>
    </source>
</evidence>
<reference evidence="12 13" key="1">
    <citation type="submission" date="2021-02" db="EMBL/GenBank/DDBJ databases">
        <title>Actinophytocola xerophila sp. nov., isolated from soil of cotton cropping field.</title>
        <authorList>
            <person name="Huang R."/>
            <person name="Chen X."/>
            <person name="Ge X."/>
            <person name="Liu W."/>
        </authorList>
    </citation>
    <scope>NUCLEOTIDE SEQUENCE [LARGE SCALE GENOMIC DNA]</scope>
    <source>
        <strain evidence="12 13">S1-96</strain>
    </source>
</reference>
<gene>
    <name evidence="12" type="ORF">JT362_31675</name>
</gene>
<evidence type="ECO:0000259" key="10">
    <source>
        <dbReference type="PROSITE" id="PS51371"/>
    </source>
</evidence>
<comment type="caution">
    <text evidence="12">The sequence shown here is derived from an EMBL/GenBank/DDBJ whole genome shotgun (WGS) entry which is preliminary data.</text>
</comment>
<sequence length="337" mass="36066">MSELSPLVAIVITVLVVALSAFFVAIEFALVAARGHRLAEDAEHSVSARAALRSARDLSMLLAGSQLGITLCTLVLGAVTKPSVHHMMTPLMSSWGLPAASADVIAFVLSLIIVTFIHLVVGEMAPKSWAIAHPERSATLLAIPMRAFMWLTRPALVALNGLANRCLRLVGVQPVDELDSGHTPEDLRQLLDHSSEVGALDERRHDQLATALDLHTRPVREIMRPRGELVTVAPTDGAEAVRAAARESGHLRFVVWDGEPRGVVHVRDALTGTRTAGELMHPVLTIPDDTPAHTALTTMRDRSNHLALVYAGGELAGLVTLHDLLDQLLPSAGVSPS</sequence>
<evidence type="ECO:0000313" key="13">
    <source>
        <dbReference type="Proteomes" id="UP001156441"/>
    </source>
</evidence>
<evidence type="ECO:0000259" key="11">
    <source>
        <dbReference type="PROSITE" id="PS51846"/>
    </source>
</evidence>
<evidence type="ECO:0000256" key="5">
    <source>
        <dbReference type="ARBA" id="ARBA00022989"/>
    </source>
</evidence>
<dbReference type="SUPFAM" id="SSF54631">
    <property type="entry name" value="CBS-domain pair"/>
    <property type="match status" value="1"/>
</dbReference>
<dbReference type="PROSITE" id="PS51371">
    <property type="entry name" value="CBS"/>
    <property type="match status" value="1"/>
</dbReference>
<protein>
    <submittedName>
        <fullName evidence="12">HlyC/CorC family transporter</fullName>
    </submittedName>
</protein>
<dbReference type="Pfam" id="PF01595">
    <property type="entry name" value="CNNM"/>
    <property type="match status" value="1"/>
</dbReference>
<feature type="transmembrane region" description="Helical" evidence="9">
    <location>
        <begin position="58"/>
        <end position="79"/>
    </location>
</feature>
<dbReference type="InterPro" id="IPR044751">
    <property type="entry name" value="Ion_transp-like_CBS"/>
</dbReference>
<dbReference type="InterPro" id="IPR002550">
    <property type="entry name" value="CNNM"/>
</dbReference>
<name>A0ABT2JIV8_9PSEU</name>
<organism evidence="12 13">
    <name type="scientific">Actinophytocola gossypii</name>
    <dbReference type="NCBI Taxonomy" id="2812003"/>
    <lineage>
        <taxon>Bacteria</taxon>
        <taxon>Bacillati</taxon>
        <taxon>Actinomycetota</taxon>
        <taxon>Actinomycetes</taxon>
        <taxon>Pseudonocardiales</taxon>
        <taxon>Pseudonocardiaceae</taxon>
    </lineage>
</organism>
<feature type="transmembrane region" description="Helical" evidence="9">
    <location>
        <begin position="99"/>
        <end position="121"/>
    </location>
</feature>
<evidence type="ECO:0000256" key="9">
    <source>
        <dbReference type="SAM" id="Phobius"/>
    </source>
</evidence>
<proteinExistence type="predicted"/>
<keyword evidence="13" id="KW-1185">Reference proteome</keyword>
<dbReference type="Gene3D" id="3.10.580.10">
    <property type="entry name" value="CBS-domain"/>
    <property type="match status" value="1"/>
</dbReference>
<dbReference type="Pfam" id="PF00571">
    <property type="entry name" value="CBS"/>
    <property type="match status" value="2"/>
</dbReference>
<dbReference type="CDD" id="cd04590">
    <property type="entry name" value="CBS_pair_CorC_HlyC_assoc"/>
    <property type="match status" value="1"/>
</dbReference>
<dbReference type="Proteomes" id="UP001156441">
    <property type="component" value="Unassembled WGS sequence"/>
</dbReference>
<evidence type="ECO:0000256" key="8">
    <source>
        <dbReference type="PROSITE-ProRule" id="PRU01193"/>
    </source>
</evidence>
<dbReference type="InterPro" id="IPR046342">
    <property type="entry name" value="CBS_dom_sf"/>
</dbReference>
<dbReference type="InterPro" id="IPR000644">
    <property type="entry name" value="CBS_dom"/>
</dbReference>
<dbReference type="PANTHER" id="PTHR43099:SF5">
    <property type="entry name" value="HLYC_CORC FAMILY TRANSPORTER"/>
    <property type="match status" value="1"/>
</dbReference>
<evidence type="ECO:0000256" key="2">
    <source>
        <dbReference type="ARBA" id="ARBA00022475"/>
    </source>
</evidence>
<keyword evidence="2" id="KW-1003">Cell membrane</keyword>
<dbReference type="PROSITE" id="PS51846">
    <property type="entry name" value="CNNM"/>
    <property type="match status" value="1"/>
</dbReference>
<feature type="transmembrane region" description="Helical" evidence="9">
    <location>
        <begin position="6"/>
        <end position="30"/>
    </location>
</feature>
<keyword evidence="6 8" id="KW-0472">Membrane</keyword>
<evidence type="ECO:0000313" key="12">
    <source>
        <dbReference type="EMBL" id="MCT2587688.1"/>
    </source>
</evidence>
<dbReference type="EMBL" id="JAFFZE010000027">
    <property type="protein sequence ID" value="MCT2587688.1"/>
    <property type="molecule type" value="Genomic_DNA"/>
</dbReference>
<evidence type="ECO:0000256" key="7">
    <source>
        <dbReference type="PROSITE-ProRule" id="PRU00703"/>
    </source>
</evidence>
<dbReference type="InterPro" id="IPR051676">
    <property type="entry name" value="UPF0053_domain"/>
</dbReference>
<comment type="subcellular location">
    <subcellularLocation>
        <location evidence="1">Cell membrane</location>
        <topology evidence="1">Multi-pass membrane protein</topology>
    </subcellularLocation>
</comment>
<keyword evidence="4" id="KW-0677">Repeat</keyword>
<keyword evidence="3 8" id="KW-0812">Transmembrane</keyword>
<keyword evidence="7" id="KW-0129">CBS domain</keyword>
<evidence type="ECO:0000256" key="4">
    <source>
        <dbReference type="ARBA" id="ARBA00022737"/>
    </source>
</evidence>